<dbReference type="InterPro" id="IPR029045">
    <property type="entry name" value="ClpP/crotonase-like_dom_sf"/>
</dbReference>
<keyword evidence="3" id="KW-0413">Isomerase</keyword>
<dbReference type="PANTHER" id="PTHR43684:SF1">
    <property type="entry name" value="ENOYL-COA DELTA ISOMERASE 2"/>
    <property type="match status" value="1"/>
</dbReference>
<dbReference type="Pfam" id="PF00378">
    <property type="entry name" value="ECH_1"/>
    <property type="match status" value="1"/>
</dbReference>
<dbReference type="GO" id="GO:0004300">
    <property type="term" value="F:enoyl-CoA hydratase activity"/>
    <property type="evidence" value="ECO:0007669"/>
    <property type="project" value="UniProtKB-EC"/>
</dbReference>
<dbReference type="InterPro" id="IPR001753">
    <property type="entry name" value="Enoyl-CoA_hydra/iso"/>
</dbReference>
<dbReference type="CDD" id="cd06558">
    <property type="entry name" value="crotonase-like"/>
    <property type="match status" value="1"/>
</dbReference>
<keyword evidence="2" id="KW-0576">Peroxisome</keyword>
<name>A0A3B0RJW5_9ZZZZ</name>
<evidence type="ECO:0000256" key="2">
    <source>
        <dbReference type="ARBA" id="ARBA00023140"/>
    </source>
</evidence>
<dbReference type="Gene3D" id="1.10.12.10">
    <property type="entry name" value="Lyase 2-enoyl-coa Hydratase, Chain A, domain 2"/>
    <property type="match status" value="1"/>
</dbReference>
<dbReference type="GO" id="GO:0004165">
    <property type="term" value="F:delta(3)-delta(2)-enoyl-CoA isomerase activity"/>
    <property type="evidence" value="ECO:0007669"/>
    <property type="project" value="UniProtKB-ARBA"/>
</dbReference>
<sequence length="259" mass="27646">MSKTAIISDTSGVRTITMNRPDKKNAMSHDMYAIMADAIVSAEADPAIKVMIITGAADCFTSGNDLGDFMAAPPDLNASDRPPVSRFMFALLEAQKPVIAAIEGPAVGIGVTMLLHCDFAYAGKQAYFLTPFVNLALPPEYASTLLLPFAVGPKKANEMLMLGEKVSAKAAAKMGLITATTDTGKALETANKTALKLAAKAPEAMRLTKQLLGMGPEAPVSRMNRESALFAERLQSAEFKESVAAFFEKRDPDYTNCTK</sequence>
<evidence type="ECO:0000256" key="3">
    <source>
        <dbReference type="ARBA" id="ARBA00023235"/>
    </source>
</evidence>
<comment type="subcellular location">
    <subcellularLocation>
        <location evidence="1">Peroxisome</location>
    </subcellularLocation>
</comment>
<dbReference type="InterPro" id="IPR014748">
    <property type="entry name" value="Enoyl-CoA_hydra_C"/>
</dbReference>
<dbReference type="SUPFAM" id="SSF52096">
    <property type="entry name" value="ClpP/crotonase"/>
    <property type="match status" value="1"/>
</dbReference>
<organism evidence="4">
    <name type="scientific">hydrothermal vent metagenome</name>
    <dbReference type="NCBI Taxonomy" id="652676"/>
    <lineage>
        <taxon>unclassified sequences</taxon>
        <taxon>metagenomes</taxon>
        <taxon>ecological metagenomes</taxon>
    </lineage>
</organism>
<dbReference type="Gene3D" id="3.90.226.10">
    <property type="entry name" value="2-enoyl-CoA Hydratase, Chain A, domain 1"/>
    <property type="match status" value="1"/>
</dbReference>
<evidence type="ECO:0000256" key="1">
    <source>
        <dbReference type="ARBA" id="ARBA00004275"/>
    </source>
</evidence>
<dbReference type="EMBL" id="UOEE01000140">
    <property type="protein sequence ID" value="VAV92309.1"/>
    <property type="molecule type" value="Genomic_DNA"/>
</dbReference>
<proteinExistence type="predicted"/>
<gene>
    <name evidence="4" type="ORF">MNBD_ALPHA06-846</name>
</gene>
<dbReference type="PANTHER" id="PTHR43684">
    <property type="match status" value="1"/>
</dbReference>
<accession>A0A3B0RJW5</accession>
<keyword evidence="4" id="KW-0456">Lyase</keyword>
<reference evidence="4" key="1">
    <citation type="submission" date="2018-06" db="EMBL/GenBank/DDBJ databases">
        <authorList>
            <person name="Zhirakovskaya E."/>
        </authorList>
    </citation>
    <scope>NUCLEOTIDE SEQUENCE</scope>
</reference>
<dbReference type="InterPro" id="IPR051053">
    <property type="entry name" value="ECH/Chromodomain_protein"/>
</dbReference>
<dbReference type="EC" id="4.2.1.17" evidence="4"/>
<dbReference type="GO" id="GO:0005777">
    <property type="term" value="C:peroxisome"/>
    <property type="evidence" value="ECO:0007669"/>
    <property type="project" value="UniProtKB-SubCell"/>
</dbReference>
<dbReference type="AlphaFoldDB" id="A0A3B0RJW5"/>
<protein>
    <submittedName>
        <fullName evidence="4">Enoyl-CoA hydratase</fullName>
        <ecNumber evidence="4">4.2.1.17</ecNumber>
    </submittedName>
</protein>
<evidence type="ECO:0000313" key="4">
    <source>
        <dbReference type="EMBL" id="VAV92309.1"/>
    </source>
</evidence>